<comment type="caution">
    <text evidence="6">The sequence shown here is derived from an EMBL/GenBank/DDBJ whole genome shotgun (WGS) entry which is preliminary data.</text>
</comment>
<dbReference type="Pfam" id="PF00356">
    <property type="entry name" value="LacI"/>
    <property type="match status" value="1"/>
</dbReference>
<evidence type="ECO:0000256" key="4">
    <source>
        <dbReference type="ARBA" id="ARBA00023163"/>
    </source>
</evidence>
<evidence type="ECO:0000256" key="1">
    <source>
        <dbReference type="ARBA" id="ARBA00022491"/>
    </source>
</evidence>
<dbReference type="InterPro" id="IPR028082">
    <property type="entry name" value="Peripla_BP_I"/>
</dbReference>
<evidence type="ECO:0000259" key="5">
    <source>
        <dbReference type="PROSITE" id="PS50932"/>
    </source>
</evidence>
<dbReference type="EMBL" id="JACHGN010000008">
    <property type="protein sequence ID" value="MBB5134364.1"/>
    <property type="molecule type" value="Genomic_DNA"/>
</dbReference>
<dbReference type="PANTHER" id="PTHR30146:SF148">
    <property type="entry name" value="HTH-TYPE TRANSCRIPTIONAL REPRESSOR PURR-RELATED"/>
    <property type="match status" value="1"/>
</dbReference>
<keyword evidence="1" id="KW-0678">Repressor</keyword>
<dbReference type="InterPro" id="IPR046335">
    <property type="entry name" value="LacI/GalR-like_sensor"/>
</dbReference>
<dbReference type="Gene3D" id="3.40.50.2300">
    <property type="match status" value="2"/>
</dbReference>
<keyword evidence="3 6" id="KW-0238">DNA-binding</keyword>
<feature type="domain" description="HTH lacI-type" evidence="5">
    <location>
        <begin position="7"/>
        <end position="61"/>
    </location>
</feature>
<evidence type="ECO:0000256" key="3">
    <source>
        <dbReference type="ARBA" id="ARBA00023125"/>
    </source>
</evidence>
<sequence>MREEEPVTIITVAKRAGVSKTTASDALRGSGRVSAETRATVMRVAEDLGYVPNGSARHLRRASTGTIGLHVPEVLTRSSYYMSFVFGVVERAAVNDYDVTLITSGERRARTPRVDGLVLGDPLVGDPVVERLMSARLPTVTCERFPGGRGADGVVLSPHADMVGRLLDHLRDSGARRPALIVAGDESDWAAELHQGYRRWCRANGVPTATRTVPFDAPADQVRAAARELLDARPAPDALVCGPAGAATEVLPVVRAAGREAGRDLLLASCVDTPGMALADPPITSIDLRPREAGAACAELLFDLLNGTAQPGTERVHPIELRPRASTTG</sequence>
<dbReference type="PROSITE" id="PS50932">
    <property type="entry name" value="HTH_LACI_2"/>
    <property type="match status" value="1"/>
</dbReference>
<accession>A0A840NZL2</accession>
<dbReference type="RefSeq" id="WP_185051280.1">
    <property type="nucleotide sequence ID" value="NZ_BAABIX010000007.1"/>
</dbReference>
<organism evidence="6 7">
    <name type="scientific">Thermocatellispora tengchongensis</name>
    <dbReference type="NCBI Taxonomy" id="1073253"/>
    <lineage>
        <taxon>Bacteria</taxon>
        <taxon>Bacillati</taxon>
        <taxon>Actinomycetota</taxon>
        <taxon>Actinomycetes</taxon>
        <taxon>Streptosporangiales</taxon>
        <taxon>Streptosporangiaceae</taxon>
        <taxon>Thermocatellispora</taxon>
    </lineage>
</organism>
<dbReference type="CDD" id="cd06267">
    <property type="entry name" value="PBP1_LacI_sugar_binding-like"/>
    <property type="match status" value="1"/>
</dbReference>
<dbReference type="CDD" id="cd01392">
    <property type="entry name" value="HTH_LacI"/>
    <property type="match status" value="1"/>
</dbReference>
<dbReference type="GO" id="GO:0000976">
    <property type="term" value="F:transcription cis-regulatory region binding"/>
    <property type="evidence" value="ECO:0007669"/>
    <property type="project" value="TreeGrafter"/>
</dbReference>
<dbReference type="Gene3D" id="1.10.260.40">
    <property type="entry name" value="lambda repressor-like DNA-binding domains"/>
    <property type="match status" value="1"/>
</dbReference>
<protein>
    <submittedName>
        <fullName evidence="6">DNA-binding LacI/PurR family transcriptional regulator</fullName>
    </submittedName>
</protein>
<evidence type="ECO:0000256" key="2">
    <source>
        <dbReference type="ARBA" id="ARBA00023015"/>
    </source>
</evidence>
<dbReference type="SMART" id="SM00354">
    <property type="entry name" value="HTH_LACI"/>
    <property type="match status" value="1"/>
</dbReference>
<dbReference type="InterPro" id="IPR010982">
    <property type="entry name" value="Lambda_DNA-bd_dom_sf"/>
</dbReference>
<reference evidence="6 7" key="1">
    <citation type="submission" date="2020-08" db="EMBL/GenBank/DDBJ databases">
        <title>Genomic Encyclopedia of Type Strains, Phase IV (KMG-IV): sequencing the most valuable type-strain genomes for metagenomic binning, comparative biology and taxonomic classification.</title>
        <authorList>
            <person name="Goeker M."/>
        </authorList>
    </citation>
    <scope>NUCLEOTIDE SEQUENCE [LARGE SCALE GENOMIC DNA]</scope>
    <source>
        <strain evidence="6 7">DSM 45615</strain>
    </source>
</reference>
<dbReference type="SUPFAM" id="SSF53822">
    <property type="entry name" value="Periplasmic binding protein-like I"/>
    <property type="match status" value="1"/>
</dbReference>
<gene>
    <name evidence="6" type="ORF">HNP84_004096</name>
</gene>
<evidence type="ECO:0000313" key="7">
    <source>
        <dbReference type="Proteomes" id="UP000578449"/>
    </source>
</evidence>
<evidence type="ECO:0000313" key="6">
    <source>
        <dbReference type="EMBL" id="MBB5134364.1"/>
    </source>
</evidence>
<proteinExistence type="predicted"/>
<dbReference type="Pfam" id="PF13377">
    <property type="entry name" value="Peripla_BP_3"/>
    <property type="match status" value="1"/>
</dbReference>
<dbReference type="Proteomes" id="UP000578449">
    <property type="component" value="Unassembled WGS sequence"/>
</dbReference>
<dbReference type="GO" id="GO:0003700">
    <property type="term" value="F:DNA-binding transcription factor activity"/>
    <property type="evidence" value="ECO:0007669"/>
    <property type="project" value="TreeGrafter"/>
</dbReference>
<dbReference type="PANTHER" id="PTHR30146">
    <property type="entry name" value="LACI-RELATED TRANSCRIPTIONAL REPRESSOR"/>
    <property type="match status" value="1"/>
</dbReference>
<name>A0A840NZL2_9ACTN</name>
<dbReference type="InterPro" id="IPR000843">
    <property type="entry name" value="HTH_LacI"/>
</dbReference>
<keyword evidence="2" id="KW-0805">Transcription regulation</keyword>
<keyword evidence="4" id="KW-0804">Transcription</keyword>
<dbReference type="AlphaFoldDB" id="A0A840NZL2"/>
<keyword evidence="7" id="KW-1185">Reference proteome</keyword>
<dbReference type="SUPFAM" id="SSF47413">
    <property type="entry name" value="lambda repressor-like DNA-binding domains"/>
    <property type="match status" value="1"/>
</dbReference>